<proteinExistence type="predicted"/>
<reference evidence="1 2" key="1">
    <citation type="journal article" date="2013" name="PLoS Genet.">
        <title>Distinctive expansion of potential virulence genes in the genome of the oomycete fish pathogen Saprolegnia parasitica.</title>
        <authorList>
            <person name="Jiang R.H."/>
            <person name="de Bruijn I."/>
            <person name="Haas B.J."/>
            <person name="Belmonte R."/>
            <person name="Lobach L."/>
            <person name="Christie J."/>
            <person name="van den Ackerveken G."/>
            <person name="Bottin A."/>
            <person name="Bulone V."/>
            <person name="Diaz-Moreno S.M."/>
            <person name="Dumas B."/>
            <person name="Fan L."/>
            <person name="Gaulin E."/>
            <person name="Govers F."/>
            <person name="Grenville-Briggs L.J."/>
            <person name="Horner N.R."/>
            <person name="Levin J.Z."/>
            <person name="Mammella M."/>
            <person name="Meijer H.J."/>
            <person name="Morris P."/>
            <person name="Nusbaum C."/>
            <person name="Oome S."/>
            <person name="Phillips A.J."/>
            <person name="van Rooyen D."/>
            <person name="Rzeszutek E."/>
            <person name="Saraiva M."/>
            <person name="Secombes C.J."/>
            <person name="Seidl M.F."/>
            <person name="Snel B."/>
            <person name="Stassen J.H."/>
            <person name="Sykes S."/>
            <person name="Tripathy S."/>
            <person name="van den Berg H."/>
            <person name="Vega-Arreguin J.C."/>
            <person name="Wawra S."/>
            <person name="Young S.K."/>
            <person name="Zeng Q."/>
            <person name="Dieguez-Uribeondo J."/>
            <person name="Russ C."/>
            <person name="Tyler B.M."/>
            <person name="van West P."/>
        </authorList>
    </citation>
    <scope>NUCLEOTIDE SEQUENCE [LARGE SCALE GENOMIC DNA]</scope>
    <source>
        <strain evidence="1 2">CBS 223.65</strain>
    </source>
</reference>
<dbReference type="KEGG" id="spar:SPRG_12318"/>
<dbReference type="GeneID" id="24134287"/>
<dbReference type="VEuPathDB" id="FungiDB:SPRG_12318"/>
<protein>
    <submittedName>
        <fullName evidence="1">Uncharacterized protein</fullName>
    </submittedName>
</protein>
<organism evidence="1 2">
    <name type="scientific">Saprolegnia parasitica (strain CBS 223.65)</name>
    <dbReference type="NCBI Taxonomy" id="695850"/>
    <lineage>
        <taxon>Eukaryota</taxon>
        <taxon>Sar</taxon>
        <taxon>Stramenopiles</taxon>
        <taxon>Oomycota</taxon>
        <taxon>Saprolegniomycetes</taxon>
        <taxon>Saprolegniales</taxon>
        <taxon>Saprolegniaceae</taxon>
        <taxon>Saprolegnia</taxon>
    </lineage>
</organism>
<evidence type="ECO:0000313" key="1">
    <source>
        <dbReference type="EMBL" id="KDO22233.1"/>
    </source>
</evidence>
<name>A0A067BVF8_SAPPC</name>
<evidence type="ECO:0000313" key="2">
    <source>
        <dbReference type="Proteomes" id="UP000030745"/>
    </source>
</evidence>
<dbReference type="STRING" id="695850.A0A067BVF8"/>
<sequence length="364" mass="40074">MPHAVAPTVPPQWRDELRSALQTPGLSEQLTCDKFGITRSASLTQFGYIDLGTATTSARSIVRGCDVVEHLTLRNTGRFPIALASAWVLDHANVFNVTHPAPMSLSGAPLRLQIGLHHDSARALPTSAPIETHLVLVFEFPRVGSLVQFTTHSFVVLHPLRLVPARVGDVESSLDAEASAFVPLEWREAFQAPVDVVASLAETAWPFTSALSMLVEPVALKYADSPPVPAMAIQTLETTQPAMLQQLDPYVFKQQTCIRLEEMQMRHDATAYDLHDVQLRVPKSHRNHRSDAMVVTLDVPGVREARPLVGLRDVVRLRPHHARYAHIEIVGVVTELRLSIVTLVVPTTCSGLDLTTSKLFTSER</sequence>
<dbReference type="EMBL" id="KK583272">
    <property type="protein sequence ID" value="KDO22233.1"/>
    <property type="molecule type" value="Genomic_DNA"/>
</dbReference>
<keyword evidence="2" id="KW-1185">Reference proteome</keyword>
<dbReference type="RefSeq" id="XP_012207070.1">
    <property type="nucleotide sequence ID" value="XM_012351680.1"/>
</dbReference>
<gene>
    <name evidence="1" type="ORF">SPRG_12318</name>
</gene>
<dbReference type="Proteomes" id="UP000030745">
    <property type="component" value="Unassembled WGS sequence"/>
</dbReference>
<dbReference type="AlphaFoldDB" id="A0A067BVF8"/>
<accession>A0A067BVF8</accession>